<protein>
    <recommendedName>
        <fullName evidence="2">Nuclease associated modular domain-containing protein</fullName>
    </recommendedName>
</protein>
<dbReference type="PANTHER" id="PTHR34199:SF2">
    <property type="entry name" value="NUMOD3 MOTIF FAMILY PROTEIN, EXPRESSED"/>
    <property type="match status" value="1"/>
</dbReference>
<reference evidence="3 4" key="1">
    <citation type="journal article" date="2017" name="Front. Genet.">
        <title>Draft sequencing of the heterozygous diploid genome of Satsuma (Citrus unshiu Marc.) using a hybrid assembly approach.</title>
        <authorList>
            <person name="Shimizu T."/>
            <person name="Tanizawa Y."/>
            <person name="Mochizuki T."/>
            <person name="Nagasaki H."/>
            <person name="Yoshioka T."/>
            <person name="Toyoda A."/>
            <person name="Fujiyama A."/>
            <person name="Kaminuma E."/>
            <person name="Nakamura Y."/>
        </authorList>
    </citation>
    <scope>NUCLEOTIDE SEQUENCE [LARGE SCALE GENOMIC DNA]</scope>
    <source>
        <strain evidence="4">cv. Miyagawa wase</strain>
    </source>
</reference>
<gene>
    <name evidence="3" type="ORF">CUMW_200990</name>
</gene>
<feature type="region of interest" description="Disordered" evidence="1">
    <location>
        <begin position="249"/>
        <end position="269"/>
    </location>
</feature>
<evidence type="ECO:0000256" key="1">
    <source>
        <dbReference type="SAM" id="MobiDB-lite"/>
    </source>
</evidence>
<name>A0A2H5Q6Q2_CITUN</name>
<dbReference type="InterPro" id="IPR003611">
    <property type="entry name" value="NUMOD3"/>
</dbReference>
<dbReference type="AlphaFoldDB" id="A0A2H5Q6Q2"/>
<evidence type="ECO:0000313" key="4">
    <source>
        <dbReference type="Proteomes" id="UP000236630"/>
    </source>
</evidence>
<sequence length="496" mass="56054">MPLLDIATGQPSLQNHLGPLRAQTLTHAKVLSCKFTLGDDKRLCFASKPFQFTTKTSINLGQIETRRGKLLITAVATIEPECLVRKEDRAKDAVLGVDAGLPAMQFQSSDGETEALDEREKLRRMRISKANKGNTPWNKGRKHSAETLQRIKERTRLAMQNPKVRMKLVNLGHAQSEETKKKIGIGVRMGWEKRRGKLMVQESCYFEWQNLIAEAARRGLAGEEELQWYSYNILDEQLKKEWLESVERRKTMPRTKGSKRAPKPAEQRKKIAEAIAAKWADPEYRERVCAGLSKFHGVPVGVERKAKRKPRAVTQSSKQTPKKKKETDTDFSPRNEPNKQIEKFKLRRSNRPLYKDSSAAELVSQGKKETEEAENGAVDLLEHVRVNGNQTLACGKDEDFNFASFTMPGKMNGEEILCANSNGYSLQTLNLESLMMQSDSATHVGYLEPNGTSEYEKNPQPNGSEVKNMEVEKLSKPETVTKKWVRGRLVEVTEGA</sequence>
<proteinExistence type="predicted"/>
<keyword evidence="4" id="KW-1185">Reference proteome</keyword>
<dbReference type="PANTHER" id="PTHR34199">
    <property type="entry name" value="NUMOD3 MOTIF FAMILY PROTEIN, EXPRESSED"/>
    <property type="match status" value="1"/>
</dbReference>
<feature type="compositionally biased region" description="Basic and acidic residues" evidence="1">
    <location>
        <begin position="325"/>
        <end position="344"/>
    </location>
</feature>
<feature type="region of interest" description="Disordered" evidence="1">
    <location>
        <begin position="450"/>
        <end position="474"/>
    </location>
</feature>
<accession>A0A2H5Q6Q2</accession>
<dbReference type="Pfam" id="PF07460">
    <property type="entry name" value="NUMOD3"/>
    <property type="match status" value="1"/>
</dbReference>
<feature type="domain" description="Nuclease associated modular" evidence="2">
    <location>
        <begin position="125"/>
        <end position="151"/>
    </location>
</feature>
<comment type="caution">
    <text evidence="3">The sequence shown here is derived from an EMBL/GenBank/DDBJ whole genome shotgun (WGS) entry which is preliminary data.</text>
</comment>
<evidence type="ECO:0000259" key="2">
    <source>
        <dbReference type="Pfam" id="PF07460"/>
    </source>
</evidence>
<feature type="region of interest" description="Disordered" evidence="1">
    <location>
        <begin position="302"/>
        <end position="350"/>
    </location>
</feature>
<dbReference type="GO" id="GO:0003677">
    <property type="term" value="F:DNA binding"/>
    <property type="evidence" value="ECO:0007669"/>
    <property type="project" value="InterPro"/>
</dbReference>
<dbReference type="EMBL" id="BDQV01000232">
    <property type="protein sequence ID" value="GAY60309.1"/>
    <property type="molecule type" value="Genomic_DNA"/>
</dbReference>
<feature type="compositionally biased region" description="Basic residues" evidence="1">
    <location>
        <begin position="251"/>
        <end position="262"/>
    </location>
</feature>
<dbReference type="Proteomes" id="UP000236630">
    <property type="component" value="Unassembled WGS sequence"/>
</dbReference>
<evidence type="ECO:0000313" key="3">
    <source>
        <dbReference type="EMBL" id="GAY60309.1"/>
    </source>
</evidence>
<organism evidence="3 4">
    <name type="scientific">Citrus unshiu</name>
    <name type="common">Satsuma mandarin</name>
    <name type="synonym">Citrus nobilis var. unshiu</name>
    <dbReference type="NCBI Taxonomy" id="55188"/>
    <lineage>
        <taxon>Eukaryota</taxon>
        <taxon>Viridiplantae</taxon>
        <taxon>Streptophyta</taxon>
        <taxon>Embryophyta</taxon>
        <taxon>Tracheophyta</taxon>
        <taxon>Spermatophyta</taxon>
        <taxon>Magnoliopsida</taxon>
        <taxon>eudicotyledons</taxon>
        <taxon>Gunneridae</taxon>
        <taxon>Pentapetalae</taxon>
        <taxon>rosids</taxon>
        <taxon>malvids</taxon>
        <taxon>Sapindales</taxon>
        <taxon>Rutaceae</taxon>
        <taxon>Aurantioideae</taxon>
        <taxon>Citrus</taxon>
    </lineage>
</organism>